<protein>
    <submittedName>
        <fullName evidence="7">Barwin-like endoglucanase</fullName>
    </submittedName>
</protein>
<reference evidence="7" key="1">
    <citation type="submission" date="2023-03" db="EMBL/GenBank/DDBJ databases">
        <title>Massive genome expansion in bonnet fungi (Mycena s.s.) driven by repeated elements and novel gene families across ecological guilds.</title>
        <authorList>
            <consortium name="Lawrence Berkeley National Laboratory"/>
            <person name="Harder C.B."/>
            <person name="Miyauchi S."/>
            <person name="Viragh M."/>
            <person name="Kuo A."/>
            <person name="Thoen E."/>
            <person name="Andreopoulos B."/>
            <person name="Lu D."/>
            <person name="Skrede I."/>
            <person name="Drula E."/>
            <person name="Henrissat B."/>
            <person name="Morin E."/>
            <person name="Kohler A."/>
            <person name="Barry K."/>
            <person name="LaButti K."/>
            <person name="Morin E."/>
            <person name="Salamov A."/>
            <person name="Lipzen A."/>
            <person name="Mereny Z."/>
            <person name="Hegedus B."/>
            <person name="Baldrian P."/>
            <person name="Stursova M."/>
            <person name="Weitz H."/>
            <person name="Taylor A."/>
            <person name="Grigoriev I.V."/>
            <person name="Nagy L.G."/>
            <person name="Martin F."/>
            <person name="Kauserud H."/>
        </authorList>
    </citation>
    <scope>NUCLEOTIDE SEQUENCE</scope>
    <source>
        <strain evidence="7">9284</strain>
    </source>
</reference>
<gene>
    <name evidence="7" type="ORF">FB45DRAFT_978382</name>
</gene>
<evidence type="ECO:0000313" key="8">
    <source>
        <dbReference type="Proteomes" id="UP001221142"/>
    </source>
</evidence>
<evidence type="ECO:0000256" key="3">
    <source>
        <dbReference type="ARBA" id="ARBA00022525"/>
    </source>
</evidence>
<proteinExistence type="inferred from homology"/>
<dbReference type="GO" id="GO:0005576">
    <property type="term" value="C:extracellular region"/>
    <property type="evidence" value="ECO:0007669"/>
    <property type="project" value="UniProtKB-SubCell"/>
</dbReference>
<accession>A0AAD7BWV2</accession>
<dbReference type="InterPro" id="IPR039271">
    <property type="entry name" value="Kiwellin-like"/>
</dbReference>
<comment type="subcellular location">
    <subcellularLocation>
        <location evidence="1">Secreted</location>
    </subcellularLocation>
</comment>
<name>A0AAD7BWV2_9AGAR</name>
<dbReference type="SUPFAM" id="SSF50685">
    <property type="entry name" value="Barwin-like endoglucanases"/>
    <property type="match status" value="1"/>
</dbReference>
<evidence type="ECO:0000313" key="7">
    <source>
        <dbReference type="EMBL" id="KAJ7632679.1"/>
    </source>
</evidence>
<feature type="compositionally biased region" description="Low complexity" evidence="5">
    <location>
        <begin position="103"/>
        <end position="121"/>
    </location>
</feature>
<feature type="chain" id="PRO_5042001834" evidence="6">
    <location>
        <begin position="21"/>
        <end position="302"/>
    </location>
</feature>
<dbReference type="PANTHER" id="PTHR31836">
    <property type="match status" value="1"/>
</dbReference>
<evidence type="ECO:0000256" key="5">
    <source>
        <dbReference type="SAM" id="MobiDB-lite"/>
    </source>
</evidence>
<evidence type="ECO:0000256" key="6">
    <source>
        <dbReference type="SAM" id="SignalP"/>
    </source>
</evidence>
<dbReference type="Pfam" id="PF24300">
    <property type="entry name" value="KWL1"/>
    <property type="match status" value="1"/>
</dbReference>
<dbReference type="InterPro" id="IPR036908">
    <property type="entry name" value="RlpA-like_sf"/>
</dbReference>
<dbReference type="CDD" id="cd22191">
    <property type="entry name" value="DPBB_RlpA_EXP_N-like"/>
    <property type="match status" value="1"/>
</dbReference>
<dbReference type="Gene3D" id="2.40.40.10">
    <property type="entry name" value="RlpA-like domain"/>
    <property type="match status" value="1"/>
</dbReference>
<keyword evidence="3" id="KW-0964">Secreted</keyword>
<dbReference type="Proteomes" id="UP001221142">
    <property type="component" value="Unassembled WGS sequence"/>
</dbReference>
<dbReference type="PANTHER" id="PTHR31836:SF24">
    <property type="entry name" value="RLPA-LIKE PROTEIN DOUBLE-PSI BETA-BARREL DOMAIN-CONTAINING PROTEIN"/>
    <property type="match status" value="1"/>
</dbReference>
<dbReference type="EMBL" id="JARKIF010000008">
    <property type="protein sequence ID" value="KAJ7632679.1"/>
    <property type="molecule type" value="Genomic_DNA"/>
</dbReference>
<evidence type="ECO:0000256" key="4">
    <source>
        <dbReference type="ARBA" id="ARBA00022729"/>
    </source>
</evidence>
<comment type="similarity">
    <text evidence="2">Belongs to the kiwellin family.</text>
</comment>
<feature type="region of interest" description="Disordered" evidence="5">
    <location>
        <begin position="95"/>
        <end position="201"/>
    </location>
</feature>
<evidence type="ECO:0000256" key="1">
    <source>
        <dbReference type="ARBA" id="ARBA00004613"/>
    </source>
</evidence>
<feature type="compositionally biased region" description="Low complexity" evidence="5">
    <location>
        <begin position="178"/>
        <end position="201"/>
    </location>
</feature>
<keyword evidence="4 6" id="KW-0732">Signal</keyword>
<evidence type="ECO:0000256" key="2">
    <source>
        <dbReference type="ARBA" id="ARBA00005592"/>
    </source>
</evidence>
<feature type="compositionally biased region" description="Polar residues" evidence="5">
    <location>
        <begin position="146"/>
        <end position="174"/>
    </location>
</feature>
<sequence>MLSIVQSTLLALAVTSSVSAHTISPLHRRHAQVARATPPKGWATNYLEDYTAYHTRYLAIDCENKHNTTTFDLCCHPMLATETLAKDRNACCAPGATGDDEPSSSAQPAVPSTPASTATPKSTEKAATPTAPEVKITATPSDKAESSATPKAESSTTPKAESSTTPKAEPSTTPKAEPSTTPKSTATKTSTSQQSSATDTGFTTGGFGTWFTQNGVAGACGKVHQDTDFVVALQTAQYDNGSNCGRTVEIVDLNNGKTHTATVADECPTCSNEECLDMSQSLFEFFEALSVGEMSIKWKFTD</sequence>
<comment type="caution">
    <text evidence="7">The sequence shown here is derived from an EMBL/GenBank/DDBJ whole genome shotgun (WGS) entry which is preliminary data.</text>
</comment>
<feature type="signal peptide" evidence="6">
    <location>
        <begin position="1"/>
        <end position="20"/>
    </location>
</feature>
<dbReference type="AlphaFoldDB" id="A0AAD7BWV2"/>
<keyword evidence="8" id="KW-1185">Reference proteome</keyword>
<organism evidence="7 8">
    <name type="scientific">Roridomyces roridus</name>
    <dbReference type="NCBI Taxonomy" id="1738132"/>
    <lineage>
        <taxon>Eukaryota</taxon>
        <taxon>Fungi</taxon>
        <taxon>Dikarya</taxon>
        <taxon>Basidiomycota</taxon>
        <taxon>Agaricomycotina</taxon>
        <taxon>Agaricomycetes</taxon>
        <taxon>Agaricomycetidae</taxon>
        <taxon>Agaricales</taxon>
        <taxon>Marasmiineae</taxon>
        <taxon>Mycenaceae</taxon>
        <taxon>Roridomyces</taxon>
    </lineage>
</organism>
<dbReference type="InterPro" id="IPR051477">
    <property type="entry name" value="Expansin_CellWall"/>
</dbReference>